<dbReference type="Pfam" id="PF00486">
    <property type="entry name" value="Trans_reg_C"/>
    <property type="match status" value="1"/>
</dbReference>
<feature type="domain" description="Response regulatory" evidence="8">
    <location>
        <begin position="13"/>
        <end position="126"/>
    </location>
</feature>
<dbReference type="SUPFAM" id="SSF46894">
    <property type="entry name" value="C-terminal effector domain of the bipartite response regulators"/>
    <property type="match status" value="1"/>
</dbReference>
<evidence type="ECO:0000256" key="3">
    <source>
        <dbReference type="ARBA" id="ARBA00023015"/>
    </source>
</evidence>
<dbReference type="GO" id="GO:0000976">
    <property type="term" value="F:transcription cis-regulatory region binding"/>
    <property type="evidence" value="ECO:0007669"/>
    <property type="project" value="TreeGrafter"/>
</dbReference>
<evidence type="ECO:0000313" key="10">
    <source>
        <dbReference type="EMBL" id="GCF06875.1"/>
    </source>
</evidence>
<dbReference type="InterPro" id="IPR036388">
    <property type="entry name" value="WH-like_DNA-bd_sf"/>
</dbReference>
<dbReference type="Gene3D" id="1.10.10.10">
    <property type="entry name" value="Winged helix-like DNA-binding domain superfamily/Winged helix DNA-binding domain"/>
    <property type="match status" value="1"/>
</dbReference>
<dbReference type="GO" id="GO:0006355">
    <property type="term" value="P:regulation of DNA-templated transcription"/>
    <property type="evidence" value="ECO:0007669"/>
    <property type="project" value="InterPro"/>
</dbReference>
<keyword evidence="1 6" id="KW-0597">Phosphoprotein</keyword>
<dbReference type="PANTHER" id="PTHR48111">
    <property type="entry name" value="REGULATOR OF RPOS"/>
    <property type="match status" value="1"/>
</dbReference>
<dbReference type="Gene3D" id="6.10.250.690">
    <property type="match status" value="1"/>
</dbReference>
<dbReference type="PROSITE" id="PS51755">
    <property type="entry name" value="OMPR_PHOB"/>
    <property type="match status" value="1"/>
</dbReference>
<dbReference type="Proteomes" id="UP000322530">
    <property type="component" value="Unassembled WGS sequence"/>
</dbReference>
<evidence type="ECO:0000256" key="4">
    <source>
        <dbReference type="ARBA" id="ARBA00023125"/>
    </source>
</evidence>
<dbReference type="GO" id="GO:0000156">
    <property type="term" value="F:phosphorelay response regulator activity"/>
    <property type="evidence" value="ECO:0007669"/>
    <property type="project" value="TreeGrafter"/>
</dbReference>
<dbReference type="Pfam" id="PF00072">
    <property type="entry name" value="Response_reg"/>
    <property type="match status" value="1"/>
</dbReference>
<dbReference type="InterPro" id="IPR016032">
    <property type="entry name" value="Sig_transdc_resp-reg_C-effctor"/>
</dbReference>
<evidence type="ECO:0000256" key="5">
    <source>
        <dbReference type="ARBA" id="ARBA00023163"/>
    </source>
</evidence>
<evidence type="ECO:0000256" key="1">
    <source>
        <dbReference type="ARBA" id="ARBA00022553"/>
    </source>
</evidence>
<name>A0A5A5T6M0_9CHLR</name>
<proteinExistence type="predicted"/>
<dbReference type="AlphaFoldDB" id="A0A5A5T6M0"/>
<feature type="modified residue" description="4-aspartylphosphate" evidence="6">
    <location>
        <position position="62"/>
    </location>
</feature>
<organism evidence="10 11">
    <name type="scientific">Dictyobacter arantiisoli</name>
    <dbReference type="NCBI Taxonomy" id="2014874"/>
    <lineage>
        <taxon>Bacteria</taxon>
        <taxon>Bacillati</taxon>
        <taxon>Chloroflexota</taxon>
        <taxon>Ktedonobacteria</taxon>
        <taxon>Ktedonobacterales</taxon>
        <taxon>Dictyobacteraceae</taxon>
        <taxon>Dictyobacter</taxon>
    </lineage>
</organism>
<reference evidence="10 11" key="1">
    <citation type="submission" date="2019-01" db="EMBL/GenBank/DDBJ databases">
        <title>Draft genome sequence of Dictyobacter sp. Uno17.</title>
        <authorList>
            <person name="Wang C.M."/>
            <person name="Zheng Y."/>
            <person name="Sakai Y."/>
            <person name="Abe K."/>
            <person name="Yokota A."/>
            <person name="Yabe S."/>
        </authorList>
    </citation>
    <scope>NUCLEOTIDE SEQUENCE [LARGE SCALE GENOMIC DNA]</scope>
    <source>
        <strain evidence="10 11">Uno17</strain>
    </source>
</reference>
<comment type="caution">
    <text evidence="10">The sequence shown here is derived from an EMBL/GenBank/DDBJ whole genome shotgun (WGS) entry which is preliminary data.</text>
</comment>
<evidence type="ECO:0000313" key="11">
    <source>
        <dbReference type="Proteomes" id="UP000322530"/>
    </source>
</evidence>
<dbReference type="SMART" id="SM00862">
    <property type="entry name" value="Trans_reg_C"/>
    <property type="match status" value="1"/>
</dbReference>
<dbReference type="PANTHER" id="PTHR48111:SF50">
    <property type="entry name" value="KDP OPERON TRANSCRIPTIONAL REGULATORY PROTEIN KDPE"/>
    <property type="match status" value="1"/>
</dbReference>
<keyword evidence="5" id="KW-0804">Transcription</keyword>
<dbReference type="InterPro" id="IPR011006">
    <property type="entry name" value="CheY-like_superfamily"/>
</dbReference>
<evidence type="ECO:0000259" key="9">
    <source>
        <dbReference type="PROSITE" id="PS51755"/>
    </source>
</evidence>
<dbReference type="SUPFAM" id="SSF52172">
    <property type="entry name" value="CheY-like"/>
    <property type="match status" value="1"/>
</dbReference>
<gene>
    <name evidence="10" type="ORF">KDI_04390</name>
</gene>
<dbReference type="PROSITE" id="PS50110">
    <property type="entry name" value="RESPONSE_REGULATORY"/>
    <property type="match status" value="1"/>
</dbReference>
<keyword evidence="11" id="KW-1185">Reference proteome</keyword>
<feature type="domain" description="OmpR/PhoB-type" evidence="9">
    <location>
        <begin position="137"/>
        <end position="237"/>
    </location>
</feature>
<keyword evidence="3" id="KW-0805">Transcription regulation</keyword>
<dbReference type="GO" id="GO:0032993">
    <property type="term" value="C:protein-DNA complex"/>
    <property type="evidence" value="ECO:0007669"/>
    <property type="project" value="TreeGrafter"/>
</dbReference>
<dbReference type="GO" id="GO:0005829">
    <property type="term" value="C:cytosol"/>
    <property type="evidence" value="ECO:0007669"/>
    <property type="project" value="TreeGrafter"/>
</dbReference>
<dbReference type="Gene3D" id="3.40.50.2300">
    <property type="match status" value="1"/>
</dbReference>
<dbReference type="InterPro" id="IPR039420">
    <property type="entry name" value="WalR-like"/>
</dbReference>
<dbReference type="SMART" id="SM00448">
    <property type="entry name" value="REC"/>
    <property type="match status" value="1"/>
</dbReference>
<evidence type="ECO:0000256" key="7">
    <source>
        <dbReference type="PROSITE-ProRule" id="PRU01091"/>
    </source>
</evidence>
<feature type="DNA-binding region" description="OmpR/PhoB-type" evidence="7">
    <location>
        <begin position="137"/>
        <end position="237"/>
    </location>
</feature>
<keyword evidence="4 7" id="KW-0238">DNA-binding</keyword>
<protein>
    <submittedName>
        <fullName evidence="10">DNA-binding response regulator</fullName>
    </submittedName>
</protein>
<accession>A0A5A5T6M0</accession>
<evidence type="ECO:0000256" key="2">
    <source>
        <dbReference type="ARBA" id="ARBA00023012"/>
    </source>
</evidence>
<dbReference type="InterPro" id="IPR001867">
    <property type="entry name" value="OmpR/PhoB-type_DNA-bd"/>
</dbReference>
<dbReference type="InterPro" id="IPR001789">
    <property type="entry name" value="Sig_transdc_resp-reg_receiver"/>
</dbReference>
<sequence>MMEQEAFDQRDMTILIVDDEPRIRDLVRLNLELERYRVLEASNGIEALDELRDNLPDLVILDVMMPEMDGFETLKAIREVSTVPVIMLTVRQSEQDRIHGLDLGADDYIAKPFSPRELLSRIHALLRRSLMAPPSRKTEIVVDDDLTIDFARREVIARGQKVVLRPTEYRLLYHLVSNAGRLLTHETLLSKVWGREYRDESHYLRLYITYLRQKLEKDPAHPQYILTERGVGYRFKALDDIHK</sequence>
<evidence type="ECO:0000259" key="8">
    <source>
        <dbReference type="PROSITE" id="PS50110"/>
    </source>
</evidence>
<dbReference type="EMBL" id="BIXY01000003">
    <property type="protein sequence ID" value="GCF06875.1"/>
    <property type="molecule type" value="Genomic_DNA"/>
</dbReference>
<keyword evidence="2" id="KW-0902">Two-component regulatory system</keyword>
<dbReference type="FunFam" id="3.40.50.2300:FF:000001">
    <property type="entry name" value="DNA-binding response regulator PhoB"/>
    <property type="match status" value="1"/>
</dbReference>
<evidence type="ECO:0000256" key="6">
    <source>
        <dbReference type="PROSITE-ProRule" id="PRU00169"/>
    </source>
</evidence>
<dbReference type="FunFam" id="1.10.10.10:FF:000210">
    <property type="entry name" value="Winged-helix transcriptional response regulator KdpE"/>
    <property type="match status" value="1"/>
</dbReference>
<dbReference type="CDD" id="cd00383">
    <property type="entry name" value="trans_reg_C"/>
    <property type="match status" value="1"/>
</dbReference>